<feature type="compositionally biased region" description="Low complexity" evidence="1">
    <location>
        <begin position="372"/>
        <end position="384"/>
    </location>
</feature>
<gene>
    <name evidence="2" type="ORF">EXE63_20190</name>
</gene>
<organism evidence="2 3">
    <name type="scientific">Mycolicibacterium frederiksbergense</name>
    <dbReference type="NCBI Taxonomy" id="117567"/>
    <lineage>
        <taxon>Bacteria</taxon>
        <taxon>Bacillati</taxon>
        <taxon>Actinomycetota</taxon>
        <taxon>Actinomycetes</taxon>
        <taxon>Mycobacteriales</taxon>
        <taxon>Mycobacteriaceae</taxon>
        <taxon>Mycolicibacterium</taxon>
    </lineage>
</organism>
<feature type="compositionally biased region" description="Basic and acidic residues" evidence="1">
    <location>
        <begin position="396"/>
        <end position="410"/>
    </location>
</feature>
<dbReference type="Proteomes" id="UP000501849">
    <property type="component" value="Chromosome"/>
</dbReference>
<dbReference type="EMBL" id="CP038799">
    <property type="protein sequence ID" value="QIV82954.1"/>
    <property type="molecule type" value="Genomic_DNA"/>
</dbReference>
<evidence type="ECO:0000313" key="3">
    <source>
        <dbReference type="Proteomes" id="UP000501849"/>
    </source>
</evidence>
<dbReference type="AlphaFoldDB" id="A0A6H0S6R5"/>
<dbReference type="KEGG" id="mfre:EXE63_20190"/>
<name>A0A6H0S6R5_9MYCO</name>
<evidence type="ECO:0000313" key="2">
    <source>
        <dbReference type="EMBL" id="QIV82954.1"/>
    </source>
</evidence>
<evidence type="ECO:0000256" key="1">
    <source>
        <dbReference type="SAM" id="MobiDB-lite"/>
    </source>
</evidence>
<keyword evidence="3" id="KW-1185">Reference proteome</keyword>
<feature type="compositionally biased region" description="Basic and acidic residues" evidence="1">
    <location>
        <begin position="301"/>
        <end position="314"/>
    </location>
</feature>
<feature type="compositionally biased region" description="Acidic residues" evidence="1">
    <location>
        <begin position="315"/>
        <end position="327"/>
    </location>
</feature>
<reference evidence="2 3" key="1">
    <citation type="submission" date="2019-04" db="EMBL/GenBank/DDBJ databases">
        <title>Draft, Whole-Genome Sequence of the Anthracene-degrading Mycobacterium frederiksbergense LB501T, Isolated from a Polycyclic Aromatic Hydrocarbon (PAH)-Contaminated Soil.</title>
        <authorList>
            <person name="Augelletti F."/>
        </authorList>
    </citation>
    <scope>NUCLEOTIDE SEQUENCE [LARGE SCALE GENOMIC DNA]</scope>
    <source>
        <strain evidence="2 3">LB 501T</strain>
    </source>
</reference>
<accession>A0A6H0S6R5</accession>
<protein>
    <submittedName>
        <fullName evidence="2">Uncharacterized protein</fullName>
    </submittedName>
</protein>
<dbReference type="RefSeq" id="WP_168143397.1">
    <property type="nucleotide sequence ID" value="NZ_CBCSDT010000031.1"/>
</dbReference>
<feature type="compositionally biased region" description="Acidic residues" evidence="1">
    <location>
        <begin position="340"/>
        <end position="350"/>
    </location>
</feature>
<proteinExistence type="predicted"/>
<feature type="region of interest" description="Disordered" evidence="1">
    <location>
        <begin position="301"/>
        <end position="410"/>
    </location>
</feature>
<sequence>MDASVPLWFGRGIAIAGASAMALPPISPITPVASASVWEAGASVRAISPEVQLAALDLPYLLTLPVVRQAVKNWAENWVVYLGGLAKAGIGTVESLLSIPGVTREIIQEVFALNFVGAFETFTTAIRDSAVAIGEPLLNSLVWRNQKYYVVEAALRSAVPQAFLDVTNGFLVAGNVVVVSLIQGVQDLVGAVLSFNLGNIVDAVIDGTRNFLLAIGEGAGSIIDGIEAAQLGIATALATAPPPPPFSALRAPSVESTVGLGGAQSTTGPNTVTLTLGQAGAHAAESVVAEGVPAAPDELIESPKGEAEEPKAQEGEGDNLEQEETEAIGEPATDGGADGEVGEEEIDSVDAPDVADGVTPPKDDDEDEEGPETGLTTPKDTAPGAGPGADAGVGSVDKEANGDPKRDAAA</sequence>